<proteinExistence type="predicted"/>
<accession>A0A0C6NZS6</accession>
<gene>
    <name evidence="2" type="ORF">BN112_0292</name>
</gene>
<dbReference type="InterPro" id="IPR036388">
    <property type="entry name" value="WH-like_DNA-bd_sf"/>
</dbReference>
<dbReference type="PROSITE" id="PS50995">
    <property type="entry name" value="HTH_MARR_2"/>
    <property type="match status" value="1"/>
</dbReference>
<dbReference type="Proteomes" id="UP000007564">
    <property type="component" value="Chromosome"/>
</dbReference>
<dbReference type="SMART" id="SM00347">
    <property type="entry name" value="HTH_MARR"/>
    <property type="match status" value="1"/>
</dbReference>
<dbReference type="GeneID" id="93203159"/>
<evidence type="ECO:0000259" key="1">
    <source>
        <dbReference type="PROSITE" id="PS50995"/>
    </source>
</evidence>
<dbReference type="Gene3D" id="1.10.10.10">
    <property type="entry name" value="Winged helix-like DNA-binding domain superfamily/Winged helix DNA-binding domain"/>
    <property type="match status" value="1"/>
</dbReference>
<dbReference type="InterPro" id="IPR000835">
    <property type="entry name" value="HTH_MarR-typ"/>
</dbReference>
<reference evidence="2 3" key="1">
    <citation type="journal article" date="2012" name="BMC Genomics">
        <title>Comparative genomics of the classical Bordetella subspecies: the evolution and exchange of virulence-associated diversity amongst closely related pathogens.</title>
        <authorList>
            <person name="Park J."/>
            <person name="Zhang Y."/>
            <person name="Buboltz A.M."/>
            <person name="Zhang X."/>
            <person name="Schuster S.C."/>
            <person name="Ahuja U."/>
            <person name="Liu M."/>
            <person name="Miller J.F."/>
            <person name="Sebaihia M."/>
            <person name="Bentley S.D."/>
            <person name="Parkhill J."/>
            <person name="Harvill E.T."/>
        </authorList>
    </citation>
    <scope>NUCLEOTIDE SEQUENCE [LARGE SCALE GENOMIC DNA]</scope>
    <source>
        <strain evidence="2 3">253</strain>
    </source>
</reference>
<dbReference type="SUPFAM" id="SSF46785">
    <property type="entry name" value="Winged helix' DNA-binding domain"/>
    <property type="match status" value="1"/>
</dbReference>
<protein>
    <recommendedName>
        <fullName evidence="1">HTH marR-type domain-containing protein</fullName>
    </recommendedName>
</protein>
<dbReference type="KEGG" id="bbh:BN112_0292"/>
<evidence type="ECO:0000313" key="3">
    <source>
        <dbReference type="Proteomes" id="UP000007564"/>
    </source>
</evidence>
<dbReference type="HOGENOM" id="CLU_120009_0_0_4"/>
<evidence type="ECO:0000313" key="2">
    <source>
        <dbReference type="EMBL" id="CCJ52210.1"/>
    </source>
</evidence>
<dbReference type="PANTHER" id="PTHR33164">
    <property type="entry name" value="TRANSCRIPTIONAL REGULATOR, MARR FAMILY"/>
    <property type="match status" value="1"/>
</dbReference>
<dbReference type="OrthoDB" id="8594189at2"/>
<organism evidence="2 3">
    <name type="scientific">Bordetella bronchiseptica 253</name>
    <dbReference type="NCBI Taxonomy" id="568707"/>
    <lineage>
        <taxon>Bacteria</taxon>
        <taxon>Pseudomonadati</taxon>
        <taxon>Pseudomonadota</taxon>
        <taxon>Betaproteobacteria</taxon>
        <taxon>Burkholderiales</taxon>
        <taxon>Alcaligenaceae</taxon>
        <taxon>Bordetella</taxon>
    </lineage>
</organism>
<dbReference type="GO" id="GO:0003700">
    <property type="term" value="F:DNA-binding transcription factor activity"/>
    <property type="evidence" value="ECO:0007669"/>
    <property type="project" value="InterPro"/>
</dbReference>
<dbReference type="GO" id="GO:0006950">
    <property type="term" value="P:response to stress"/>
    <property type="evidence" value="ECO:0007669"/>
    <property type="project" value="TreeGrafter"/>
</dbReference>
<dbReference type="InterPro" id="IPR039422">
    <property type="entry name" value="MarR/SlyA-like"/>
</dbReference>
<name>A0A0C6NZS6_BORBO</name>
<dbReference type="InterPro" id="IPR036390">
    <property type="entry name" value="WH_DNA-bd_sf"/>
</dbReference>
<dbReference type="AlphaFoldDB" id="A0A0C6NZS6"/>
<dbReference type="RefSeq" id="WP_003812075.1">
    <property type="nucleotide sequence ID" value="NC_019382.1"/>
</dbReference>
<feature type="domain" description="HTH marR-type" evidence="1">
    <location>
        <begin position="27"/>
        <end position="154"/>
    </location>
</feature>
<dbReference type="PANTHER" id="PTHR33164:SF104">
    <property type="entry name" value="TRANSCRIPTIONAL REGULATORY PROTEIN"/>
    <property type="match status" value="1"/>
</dbReference>
<dbReference type="Pfam" id="PF12802">
    <property type="entry name" value="MarR_2"/>
    <property type="match status" value="1"/>
</dbReference>
<dbReference type="EMBL" id="HE965806">
    <property type="protein sequence ID" value="CCJ52210.1"/>
    <property type="molecule type" value="Genomic_DNA"/>
</dbReference>
<sequence length="154" mass="17002">MSDVQTSSPSPAPPRGRKLDKADFAALADLRYALRRFMAFSEAAATESGLTAQQHQALLAIKASDDTLSVGELADRLLIRHHSAGELVDRLARMDMVRRIPSNADRRRVLVALTPLAEHTLDTLSAAHVEELRSVGPLLRTLLSYFDSPAYRRK</sequence>